<accession>A0AA43XLI8</accession>
<protein>
    <submittedName>
        <fullName evidence="1">NYN domain-containing protein</fullName>
    </submittedName>
</protein>
<dbReference type="PANTHER" id="PTHR34547">
    <property type="entry name" value="YACP-LIKE NYN DOMAIN PROTEIN"/>
    <property type="match status" value="1"/>
</dbReference>
<dbReference type="AlphaFoldDB" id="A0AA43XLI8"/>
<proteinExistence type="predicted"/>
<dbReference type="PANTHER" id="PTHR34547:SF1">
    <property type="entry name" value="YACP-LIKE NYN DOMAIN PROTEIN"/>
    <property type="match status" value="1"/>
</dbReference>
<reference evidence="1 2" key="1">
    <citation type="submission" date="2019-04" db="EMBL/GenBank/DDBJ databases">
        <title>Isachenkonia alkalipeptolytica gen. nov. sp. nov. a new anaerobic, alkiliphilic organothrophic bacterium capable to reduce synthesized ferrihydrite isolated from a soda lake.</title>
        <authorList>
            <person name="Toshchakov S.V."/>
            <person name="Zavarzina D.G."/>
            <person name="Zhilina T.N."/>
            <person name="Kostrikina N.A."/>
            <person name="Kublanov I.V."/>
        </authorList>
    </citation>
    <scope>NUCLEOTIDE SEQUENCE [LARGE SCALE GENOMIC DNA]</scope>
    <source>
        <strain evidence="1 2">Z-1701</strain>
    </source>
</reference>
<evidence type="ECO:0000313" key="2">
    <source>
        <dbReference type="Proteomes" id="UP000449710"/>
    </source>
</evidence>
<organism evidence="1 2">
    <name type="scientific">Isachenkonia alkalipeptolytica</name>
    <dbReference type="NCBI Taxonomy" id="2565777"/>
    <lineage>
        <taxon>Bacteria</taxon>
        <taxon>Bacillati</taxon>
        <taxon>Bacillota</taxon>
        <taxon>Clostridia</taxon>
        <taxon>Eubacteriales</taxon>
        <taxon>Clostridiaceae</taxon>
        <taxon>Isachenkonia</taxon>
    </lineage>
</organism>
<keyword evidence="2" id="KW-1185">Reference proteome</keyword>
<dbReference type="CDD" id="cd10912">
    <property type="entry name" value="PIN_YacP-like"/>
    <property type="match status" value="1"/>
</dbReference>
<dbReference type="Pfam" id="PF05991">
    <property type="entry name" value="NYN_YacP"/>
    <property type="match status" value="1"/>
</dbReference>
<name>A0AA43XLI8_9CLOT</name>
<dbReference type="EMBL" id="SUMG01000015">
    <property type="protein sequence ID" value="NBG89033.1"/>
    <property type="molecule type" value="Genomic_DNA"/>
</dbReference>
<gene>
    <name evidence="1" type="ORF">ISALK_11080</name>
</gene>
<dbReference type="InterPro" id="IPR010298">
    <property type="entry name" value="YacP-like"/>
</dbReference>
<dbReference type="RefSeq" id="WP_160722282.1">
    <property type="nucleotide sequence ID" value="NZ_SUMG01000015.1"/>
</dbReference>
<sequence length="169" mass="19404">MKEYLILDGYNVINGWPEIRKIAEINLDEARRALIDLMAEYKSFKGIEIIIVFDAYLVKGTKKLKERLKGVEVVYTKERETADSYIERLATELGERNYVSVVTNDWAQQQIVLGSGGARVTVRELVLDFNAAKGKIHRKSEKLGRINSNSISKNIDGEILRKLEKFRKE</sequence>
<evidence type="ECO:0000313" key="1">
    <source>
        <dbReference type="EMBL" id="NBG89033.1"/>
    </source>
</evidence>
<dbReference type="Proteomes" id="UP000449710">
    <property type="component" value="Unassembled WGS sequence"/>
</dbReference>
<comment type="caution">
    <text evidence="1">The sequence shown here is derived from an EMBL/GenBank/DDBJ whole genome shotgun (WGS) entry which is preliminary data.</text>
</comment>